<gene>
    <name evidence="1" type="ORF">CTRG_04700</name>
</gene>
<protein>
    <submittedName>
        <fullName evidence="1">Uncharacterized protein</fullName>
    </submittedName>
</protein>
<dbReference type="AlphaFoldDB" id="C5MF57"/>
<dbReference type="KEGG" id="ctp:CTRG_04700"/>
<organism evidence="1 2">
    <name type="scientific">Candida tropicalis (strain ATCC MYA-3404 / T1)</name>
    <name type="common">Yeast</name>
    <dbReference type="NCBI Taxonomy" id="294747"/>
    <lineage>
        <taxon>Eukaryota</taxon>
        <taxon>Fungi</taxon>
        <taxon>Dikarya</taxon>
        <taxon>Ascomycota</taxon>
        <taxon>Saccharomycotina</taxon>
        <taxon>Pichiomycetes</taxon>
        <taxon>Debaryomycetaceae</taxon>
        <taxon>Candida/Lodderomyces clade</taxon>
        <taxon>Candida</taxon>
    </lineage>
</organism>
<dbReference type="OrthoDB" id="4062597at2759"/>
<dbReference type="HOGENOM" id="CLU_1012537_0_0_1"/>
<reference evidence="1 2" key="1">
    <citation type="journal article" date="2009" name="Nature">
        <title>Evolution of pathogenicity and sexual reproduction in eight Candida genomes.</title>
        <authorList>
            <person name="Butler G."/>
            <person name="Rasmussen M.D."/>
            <person name="Lin M.F."/>
            <person name="Santos M.A."/>
            <person name="Sakthikumar S."/>
            <person name="Munro C.A."/>
            <person name="Rheinbay E."/>
            <person name="Grabherr M."/>
            <person name="Forche A."/>
            <person name="Reedy J.L."/>
            <person name="Agrafioti I."/>
            <person name="Arnaud M.B."/>
            <person name="Bates S."/>
            <person name="Brown A.J."/>
            <person name="Brunke S."/>
            <person name="Costanzo M.C."/>
            <person name="Fitzpatrick D.A."/>
            <person name="de Groot P.W."/>
            <person name="Harris D."/>
            <person name="Hoyer L.L."/>
            <person name="Hube B."/>
            <person name="Klis F.M."/>
            <person name="Kodira C."/>
            <person name="Lennard N."/>
            <person name="Logue M.E."/>
            <person name="Martin R."/>
            <person name="Neiman A.M."/>
            <person name="Nikolaou E."/>
            <person name="Quail M.A."/>
            <person name="Quinn J."/>
            <person name="Santos M.C."/>
            <person name="Schmitzberger F.F."/>
            <person name="Sherlock G."/>
            <person name="Shah P."/>
            <person name="Silverstein K.A."/>
            <person name="Skrzypek M.S."/>
            <person name="Soll D."/>
            <person name="Staggs R."/>
            <person name="Stansfield I."/>
            <person name="Stumpf M.P."/>
            <person name="Sudbery P.E."/>
            <person name="Srikantha T."/>
            <person name="Zeng Q."/>
            <person name="Berman J."/>
            <person name="Berriman M."/>
            <person name="Heitman J."/>
            <person name="Gow N.A."/>
            <person name="Lorenz M.C."/>
            <person name="Birren B.W."/>
            <person name="Kellis M."/>
            <person name="Cuomo C.A."/>
        </authorList>
    </citation>
    <scope>NUCLEOTIDE SEQUENCE [LARGE SCALE GENOMIC DNA]</scope>
    <source>
        <strain evidence="2">ATCC MYA-3404 / T1</strain>
    </source>
</reference>
<proteinExistence type="predicted"/>
<evidence type="ECO:0000313" key="1">
    <source>
        <dbReference type="EMBL" id="EER31917.1"/>
    </source>
</evidence>
<dbReference type="EMBL" id="GG692400">
    <property type="protein sequence ID" value="EER31917.1"/>
    <property type="molecule type" value="Genomic_DNA"/>
</dbReference>
<dbReference type="GeneID" id="8298053"/>
<dbReference type="RefSeq" id="XP_002550402.1">
    <property type="nucleotide sequence ID" value="XM_002550356.1"/>
</dbReference>
<accession>C5MF57</accession>
<keyword evidence="2" id="KW-1185">Reference proteome</keyword>
<dbReference type="VEuPathDB" id="FungiDB:CTRG_04700"/>
<name>C5MF57_CANTT</name>
<dbReference type="eggNOG" id="ENOG502SG1V">
    <property type="taxonomic scope" value="Eukaryota"/>
</dbReference>
<dbReference type="Proteomes" id="UP000002037">
    <property type="component" value="Unassembled WGS sequence"/>
</dbReference>
<evidence type="ECO:0000313" key="2">
    <source>
        <dbReference type="Proteomes" id="UP000002037"/>
    </source>
</evidence>
<sequence length="281" mass="32045">MSFEVIALPYSWIHKKGSSSRFENLSNLINASYNKPRYKFGIIKTPRIKNNQSILSDLAIGVDDEICIYLLLGKDEIFEDLFDKDGYKRDLTKESINVTQAFSNDIPERYYSVFDLGQLSNAGIVFADEEFELTNDVLNRCIASVGLRSFHDKSKSGIKEFELTAFTSFMRNTAPAFLNFVINNCLLNEDRFAKLSQAGLLNDYNKIVIHADVIKEHGLVEYYTKKCSFVQSLRPDVHVTVAEDMKAAEGIFEKGVLAARDFHISFLEREINIDRHIDVVL</sequence>